<dbReference type="InterPro" id="IPR016181">
    <property type="entry name" value="Acyl_CoA_acyltransferase"/>
</dbReference>
<dbReference type="SUPFAM" id="SSF55729">
    <property type="entry name" value="Acyl-CoA N-acyltransferases (Nat)"/>
    <property type="match status" value="2"/>
</dbReference>
<dbReference type="InterPro" id="IPR017469">
    <property type="entry name" value="PEP-CTERM_FemAB-rel"/>
</dbReference>
<dbReference type="InterPro" id="IPR038740">
    <property type="entry name" value="BioF2-like_GNAT_dom"/>
</dbReference>
<dbReference type="Pfam" id="PF13480">
    <property type="entry name" value="Acetyltransf_6"/>
    <property type="match status" value="1"/>
</dbReference>
<keyword evidence="3" id="KW-1185">Reference proteome</keyword>
<reference evidence="3" key="1">
    <citation type="submission" date="2009-05" db="EMBL/GenBank/DDBJ databases">
        <title>Complete sequence of chromosome of Thauera sp. MZ1T.</title>
        <authorList>
            <consortium name="US DOE Joint Genome Institute"/>
            <person name="Lucas S."/>
            <person name="Copeland A."/>
            <person name="Lapidus A."/>
            <person name="Glavina del Rio T."/>
            <person name="Dalin E."/>
            <person name="Tice H."/>
            <person name="Bruce D."/>
            <person name="Goodwin L."/>
            <person name="Pitluck S."/>
            <person name="Sims D."/>
            <person name="Brettin T."/>
            <person name="Detter J.C."/>
            <person name="Han C."/>
            <person name="Larimer F."/>
            <person name="Land M."/>
            <person name="Hauser L."/>
            <person name="Kyrpides N."/>
            <person name="Mikhailova N."/>
            <person name="Sayler G.S."/>
        </authorList>
    </citation>
    <scope>NUCLEOTIDE SEQUENCE [LARGE SCALE GENOMIC DNA]</scope>
    <source>
        <strain evidence="3">MZ1T</strain>
    </source>
</reference>
<protein>
    <submittedName>
        <fullName evidence="2">FemAB-related protein, PEP-CTERM system-associated</fullName>
    </submittedName>
</protein>
<reference evidence="2 3" key="2">
    <citation type="journal article" date="2012" name="Stand. Genomic Sci.">
        <title>Complete genome sequence of Thauera aminoaromatica strain MZ1T.</title>
        <authorList>
            <person name="Jiang K."/>
            <person name="Sanseverino J."/>
            <person name="Chauhan A."/>
            <person name="Lucas S."/>
            <person name="Copeland A."/>
            <person name="Lapidus A."/>
            <person name="Del Rio T.G."/>
            <person name="Dalin E."/>
            <person name="Tice H."/>
            <person name="Bruce D."/>
            <person name="Goodwin L."/>
            <person name="Pitluck S."/>
            <person name="Sims D."/>
            <person name="Brettin T."/>
            <person name="Detter J.C."/>
            <person name="Han C."/>
            <person name="Chang Y.J."/>
            <person name="Larimer F."/>
            <person name="Land M."/>
            <person name="Hauser L."/>
            <person name="Kyrpides N.C."/>
            <person name="Mikhailova N."/>
            <person name="Moser S."/>
            <person name="Jegier P."/>
            <person name="Close D."/>
            <person name="Debruyn J.M."/>
            <person name="Wang Y."/>
            <person name="Layton A.C."/>
            <person name="Allen M.S."/>
            <person name="Sayler G.S."/>
        </authorList>
    </citation>
    <scope>NUCLEOTIDE SEQUENCE [LARGE SCALE GENOMIC DNA]</scope>
    <source>
        <strain evidence="2 3">MZ1T</strain>
    </source>
</reference>
<dbReference type="Gene3D" id="3.40.630.30">
    <property type="match status" value="2"/>
</dbReference>
<dbReference type="PANTHER" id="PTHR36174:SF1">
    <property type="entry name" value="LIPID II:GLYCINE GLYCYLTRANSFERASE"/>
    <property type="match status" value="1"/>
</dbReference>
<gene>
    <name evidence="2" type="ordered locus">Tmz1t_3275</name>
</gene>
<feature type="domain" description="BioF2-like acetyltransferase" evidence="1">
    <location>
        <begin position="178"/>
        <end position="295"/>
    </location>
</feature>
<dbReference type="EMBL" id="CP001281">
    <property type="protein sequence ID" value="ACR01870.1"/>
    <property type="molecule type" value="Genomic_DNA"/>
</dbReference>
<sequence>MRAMDRLPIVVNLLKGEDAPRWDDFVHRCPQATFFHLSAWRELMEEVFDHRTFYLYAERAGDIVGVLPLAEVRSRLFGHALVSLPFCVYGGIAAAEDAGPETLHALESKAETLALALGVQHLEYRNLQPRHEEWPRQAELYVTFRKEILPEVEANLLAIPRKQRAMVRKGIKNGLVGEIDAGVERFFALYADNVLRHGTPALPKKFFERLKERFGEACEVLTVTSPAGKPLSSVLSFYFRDEVLPYYAGDDLAAREFAANDFKYWELMRRACERGCKVFDYGRSKVGTGPYAFKKNWGFEPQPLSYEFRLYKRDSIPQNNPMNPKYRAFIALWKRLPIGVANRLGPHIVRNLG</sequence>
<evidence type="ECO:0000259" key="1">
    <source>
        <dbReference type="Pfam" id="PF13480"/>
    </source>
</evidence>
<name>C4KBY9_THASP</name>
<dbReference type="AlphaFoldDB" id="C4KBY9"/>
<dbReference type="InterPro" id="IPR050644">
    <property type="entry name" value="PG_Glycine_Bridge_Synth"/>
</dbReference>
<dbReference type="HOGENOM" id="CLU_042156_0_0_4"/>
<organism evidence="2 3">
    <name type="scientific">Thauera aminoaromatica</name>
    <dbReference type="NCBI Taxonomy" id="164330"/>
    <lineage>
        <taxon>Bacteria</taxon>
        <taxon>Pseudomonadati</taxon>
        <taxon>Pseudomonadota</taxon>
        <taxon>Betaproteobacteria</taxon>
        <taxon>Rhodocyclales</taxon>
        <taxon>Zoogloeaceae</taxon>
        <taxon>Thauera</taxon>
    </lineage>
</organism>
<dbReference type="Proteomes" id="UP000002186">
    <property type="component" value="Chromosome"/>
</dbReference>
<dbReference type="KEGG" id="tmz:Tmz1t_3275"/>
<accession>C4KBY9</accession>
<evidence type="ECO:0000313" key="3">
    <source>
        <dbReference type="Proteomes" id="UP000002186"/>
    </source>
</evidence>
<dbReference type="NCBIfam" id="TIGR03019">
    <property type="entry name" value="pepcterm_femAB"/>
    <property type="match status" value="1"/>
</dbReference>
<evidence type="ECO:0000313" key="2">
    <source>
        <dbReference type="EMBL" id="ACR01870.1"/>
    </source>
</evidence>
<dbReference type="PANTHER" id="PTHR36174">
    <property type="entry name" value="LIPID II:GLYCINE GLYCYLTRANSFERASE"/>
    <property type="match status" value="1"/>
</dbReference>
<proteinExistence type="predicted"/>
<dbReference type="STRING" id="85643.Tmz1t_3275"/>
<dbReference type="eggNOG" id="COG2348">
    <property type="taxonomic scope" value="Bacteria"/>
</dbReference>